<proteinExistence type="predicted"/>
<feature type="compositionally biased region" description="Polar residues" evidence="1">
    <location>
        <begin position="79"/>
        <end position="100"/>
    </location>
</feature>
<evidence type="ECO:0000313" key="3">
    <source>
        <dbReference type="Proteomes" id="UP000048289"/>
    </source>
</evidence>
<accession>A0A655JNY1</accession>
<dbReference type="Proteomes" id="UP000048289">
    <property type="component" value="Unassembled WGS sequence"/>
</dbReference>
<feature type="region of interest" description="Disordered" evidence="1">
    <location>
        <begin position="24"/>
        <end position="43"/>
    </location>
</feature>
<protein>
    <submittedName>
        <fullName evidence="2">Uncharacterized protein</fullName>
    </submittedName>
</protein>
<evidence type="ECO:0000256" key="1">
    <source>
        <dbReference type="SAM" id="MobiDB-lite"/>
    </source>
</evidence>
<feature type="compositionally biased region" description="Polar residues" evidence="1">
    <location>
        <begin position="28"/>
        <end position="43"/>
    </location>
</feature>
<feature type="region of interest" description="Disordered" evidence="1">
    <location>
        <begin position="70"/>
        <end position="126"/>
    </location>
</feature>
<dbReference type="AlphaFoldDB" id="A0A655JNY1"/>
<reference evidence="2 3" key="1">
    <citation type="submission" date="2015-03" db="EMBL/GenBank/DDBJ databases">
        <authorList>
            <consortium name="Pathogen Informatics"/>
        </authorList>
    </citation>
    <scope>NUCLEOTIDE SEQUENCE [LARGE SCALE GENOMIC DNA]</scope>
    <source>
        <strain evidence="2 3">G09901357</strain>
    </source>
</reference>
<sequence>MSINTIRPGFSACAERAMPHTAAAARSLMSSPASPTPPWVNTTNVAARSAPSQDCNTSRAVWVAAYTEPTTEDAWPPADSSSHTTTLASPSLPAQKSAQDTGAGGADPLAPPLTTEIGDHTTSSGP</sequence>
<organism evidence="2 3">
    <name type="scientific">Mycobacterium tuberculosis</name>
    <dbReference type="NCBI Taxonomy" id="1773"/>
    <lineage>
        <taxon>Bacteria</taxon>
        <taxon>Bacillati</taxon>
        <taxon>Actinomycetota</taxon>
        <taxon>Actinomycetes</taxon>
        <taxon>Mycobacteriales</taxon>
        <taxon>Mycobacteriaceae</taxon>
        <taxon>Mycobacterium</taxon>
        <taxon>Mycobacterium tuberculosis complex</taxon>
    </lineage>
</organism>
<name>A0A655JNY1_MYCTX</name>
<dbReference type="EMBL" id="CFOE01000957">
    <property type="protein sequence ID" value="CFE46972.1"/>
    <property type="molecule type" value="Genomic_DNA"/>
</dbReference>
<evidence type="ECO:0000313" key="2">
    <source>
        <dbReference type="EMBL" id="CFE46972.1"/>
    </source>
</evidence>
<gene>
    <name evidence="2" type="ORF">ERS007681_04244</name>
</gene>